<gene>
    <name evidence="3" type="primary">NDAI0A07990</name>
    <name evidence="3" type="ordered locus">NDAI_0A07990</name>
</gene>
<evidence type="ECO:0000259" key="2">
    <source>
        <dbReference type="PROSITE" id="PS50158"/>
    </source>
</evidence>
<name>G0W565_NAUDC</name>
<dbReference type="OrthoDB" id="8026949at2759"/>
<evidence type="ECO:0000256" key="1">
    <source>
        <dbReference type="PROSITE-ProRule" id="PRU00047"/>
    </source>
</evidence>
<dbReference type="SUPFAM" id="SSF57756">
    <property type="entry name" value="Retrovirus zinc finger-like domains"/>
    <property type="match status" value="1"/>
</dbReference>
<dbReference type="Proteomes" id="UP000000689">
    <property type="component" value="Chromosome 1"/>
</dbReference>
<dbReference type="GO" id="GO:0008270">
    <property type="term" value="F:zinc ion binding"/>
    <property type="evidence" value="ECO:0007669"/>
    <property type="project" value="UniProtKB-KW"/>
</dbReference>
<dbReference type="PROSITE" id="PS50158">
    <property type="entry name" value="ZF_CCHC"/>
    <property type="match status" value="1"/>
</dbReference>
<dbReference type="InterPro" id="IPR036875">
    <property type="entry name" value="Znf_CCHC_sf"/>
</dbReference>
<proteinExistence type="predicted"/>
<dbReference type="InterPro" id="IPR001878">
    <property type="entry name" value="Znf_CCHC"/>
</dbReference>
<dbReference type="GeneID" id="11497457"/>
<reference evidence="3 4" key="1">
    <citation type="journal article" date="2011" name="Proc. Natl. Acad. Sci. U.S.A.">
        <title>Evolutionary erosion of yeast sex chromosomes by mating-type switching accidents.</title>
        <authorList>
            <person name="Gordon J.L."/>
            <person name="Armisen D."/>
            <person name="Proux-Wera E."/>
            <person name="Oheigeartaigh S.S."/>
            <person name="Byrne K.P."/>
            <person name="Wolfe K.H."/>
        </authorList>
    </citation>
    <scope>NUCLEOTIDE SEQUENCE [LARGE SCALE GENOMIC DNA]</scope>
    <source>
        <strain evidence="4">ATCC 10597 / BCRC 20456 / CBS 421 / NBRC 0211 / NRRL Y-12639</strain>
    </source>
</reference>
<dbReference type="RefSeq" id="XP_003668196.1">
    <property type="nucleotide sequence ID" value="XM_003668148.1"/>
</dbReference>
<feature type="domain" description="CCHC-type" evidence="2">
    <location>
        <begin position="195"/>
        <end position="211"/>
    </location>
</feature>
<dbReference type="KEGG" id="ndi:NDAI_0A07990"/>
<dbReference type="Pfam" id="PF00098">
    <property type="entry name" value="zf-CCHC"/>
    <property type="match status" value="1"/>
</dbReference>
<protein>
    <recommendedName>
        <fullName evidence="2">CCHC-type domain-containing protein</fullName>
    </recommendedName>
</protein>
<evidence type="ECO:0000313" key="3">
    <source>
        <dbReference type="EMBL" id="CCD22953.1"/>
    </source>
</evidence>
<accession>G0W565</accession>
<keyword evidence="1" id="KW-0479">Metal-binding</keyword>
<dbReference type="GO" id="GO:0003676">
    <property type="term" value="F:nucleic acid binding"/>
    <property type="evidence" value="ECO:0007669"/>
    <property type="project" value="InterPro"/>
</dbReference>
<dbReference type="HOGENOM" id="CLU_1283555_0_0_1"/>
<dbReference type="SMART" id="SM00343">
    <property type="entry name" value="ZnF_C2HC"/>
    <property type="match status" value="1"/>
</dbReference>
<dbReference type="EMBL" id="HE580267">
    <property type="protein sequence ID" value="CCD22953.1"/>
    <property type="molecule type" value="Genomic_DNA"/>
</dbReference>
<organism evidence="3 4">
    <name type="scientific">Naumovozyma dairenensis (strain ATCC 10597 / BCRC 20456 / CBS 421 / NBRC 0211 / NRRL Y-12639)</name>
    <name type="common">Saccharomyces dairenensis</name>
    <dbReference type="NCBI Taxonomy" id="1071378"/>
    <lineage>
        <taxon>Eukaryota</taxon>
        <taxon>Fungi</taxon>
        <taxon>Dikarya</taxon>
        <taxon>Ascomycota</taxon>
        <taxon>Saccharomycotina</taxon>
        <taxon>Saccharomycetes</taxon>
        <taxon>Saccharomycetales</taxon>
        <taxon>Saccharomycetaceae</taxon>
        <taxon>Naumovozyma</taxon>
    </lineage>
</organism>
<keyword evidence="1" id="KW-0862">Zinc</keyword>
<dbReference type="Gene3D" id="4.10.60.10">
    <property type="entry name" value="Zinc finger, CCHC-type"/>
    <property type="match status" value="1"/>
</dbReference>
<evidence type="ECO:0000313" key="4">
    <source>
        <dbReference type="Proteomes" id="UP000000689"/>
    </source>
</evidence>
<keyword evidence="1" id="KW-0863">Zinc-finger</keyword>
<dbReference type="AlphaFoldDB" id="G0W565"/>
<keyword evidence="4" id="KW-1185">Reference proteome</keyword>
<sequence>MERTFMTRKRVGLNGSQDSGMQPWILIQKGLDDAAMLDLARRTLVEGALELFLRHKVELKSFDDFKKVMMSASTNSPYWKSAKAITSIKFGGDVEDYNRRFHKLKSSLPANFHSPEVLDPFYYLMGLAETNAAQLLDEIGDLSKTLDECQQIATNLSFKLKRESPDGSFTARVGKKTKINPLANRITQNITSNSRCYRCNETGHFAAKCPSKSKD</sequence>